<dbReference type="RefSeq" id="XP_056751854.1">
    <property type="nucleotide sequence ID" value="XM_056899778.1"/>
</dbReference>
<dbReference type="AlphaFoldDB" id="A0AAD6GYP7"/>
<reference evidence="1" key="2">
    <citation type="submission" date="2023-01" db="EMBL/GenBank/DDBJ databases">
        <authorList>
            <person name="Petersen C."/>
        </authorList>
    </citation>
    <scope>NUCLEOTIDE SEQUENCE</scope>
    <source>
        <strain evidence="1">IBT 12815</strain>
    </source>
</reference>
<proteinExistence type="predicted"/>
<keyword evidence="2" id="KW-1185">Reference proteome</keyword>
<dbReference type="GeneID" id="81590020"/>
<gene>
    <name evidence="1" type="ORF">N7537_008724</name>
</gene>
<evidence type="ECO:0000313" key="2">
    <source>
        <dbReference type="Proteomes" id="UP001213799"/>
    </source>
</evidence>
<comment type="caution">
    <text evidence="1">The sequence shown here is derived from an EMBL/GenBank/DDBJ whole genome shotgun (WGS) entry which is preliminary data.</text>
</comment>
<protein>
    <submittedName>
        <fullName evidence="1">Uncharacterized protein</fullName>
    </submittedName>
</protein>
<accession>A0AAD6GYP7</accession>
<dbReference type="EMBL" id="JAQJAE010000004">
    <property type="protein sequence ID" value="KAJ5598640.1"/>
    <property type="molecule type" value="Genomic_DNA"/>
</dbReference>
<organism evidence="1 2">
    <name type="scientific">Penicillium hordei</name>
    <dbReference type="NCBI Taxonomy" id="40994"/>
    <lineage>
        <taxon>Eukaryota</taxon>
        <taxon>Fungi</taxon>
        <taxon>Dikarya</taxon>
        <taxon>Ascomycota</taxon>
        <taxon>Pezizomycotina</taxon>
        <taxon>Eurotiomycetes</taxon>
        <taxon>Eurotiomycetidae</taxon>
        <taxon>Eurotiales</taxon>
        <taxon>Aspergillaceae</taxon>
        <taxon>Penicillium</taxon>
    </lineage>
</organism>
<sequence length="60" mass="6116">MSNPNHVGSNEARAIGSPASQEHLPLLKLGLEVGISRKGCPLDIGCMSPLVSAASVCTNS</sequence>
<dbReference type="Proteomes" id="UP001213799">
    <property type="component" value="Unassembled WGS sequence"/>
</dbReference>
<name>A0AAD6GYP7_9EURO</name>
<reference evidence="1" key="1">
    <citation type="journal article" date="2023" name="IMA Fungus">
        <title>Comparative genomic study of the Penicillium genus elucidates a diverse pangenome and 15 lateral gene transfer events.</title>
        <authorList>
            <person name="Petersen C."/>
            <person name="Sorensen T."/>
            <person name="Nielsen M.R."/>
            <person name="Sondergaard T.E."/>
            <person name="Sorensen J.L."/>
            <person name="Fitzpatrick D.A."/>
            <person name="Frisvad J.C."/>
            <person name="Nielsen K.L."/>
        </authorList>
    </citation>
    <scope>NUCLEOTIDE SEQUENCE</scope>
    <source>
        <strain evidence="1">IBT 12815</strain>
    </source>
</reference>
<evidence type="ECO:0000313" key="1">
    <source>
        <dbReference type="EMBL" id="KAJ5598640.1"/>
    </source>
</evidence>